<evidence type="ECO:0000259" key="1">
    <source>
        <dbReference type="Pfam" id="PF06985"/>
    </source>
</evidence>
<evidence type="ECO:0000313" key="3">
    <source>
        <dbReference type="Proteomes" id="UP000800235"/>
    </source>
</evidence>
<dbReference type="InterPro" id="IPR010730">
    <property type="entry name" value="HET"/>
</dbReference>
<evidence type="ECO:0000313" key="2">
    <source>
        <dbReference type="EMBL" id="KAF2428277.1"/>
    </source>
</evidence>
<dbReference type="PANTHER" id="PTHR24148">
    <property type="entry name" value="ANKYRIN REPEAT DOMAIN-CONTAINING PROTEIN 39 HOMOLOG-RELATED"/>
    <property type="match status" value="1"/>
</dbReference>
<dbReference type="OrthoDB" id="194358at2759"/>
<name>A0A9P4NN17_9PEZI</name>
<dbReference type="PANTHER" id="PTHR24148:SF73">
    <property type="entry name" value="HET DOMAIN PROTEIN (AFU_ORTHOLOGUE AFUA_8G01020)"/>
    <property type="match status" value="1"/>
</dbReference>
<dbReference type="Pfam" id="PF06985">
    <property type="entry name" value="HET"/>
    <property type="match status" value="1"/>
</dbReference>
<keyword evidence="3" id="KW-1185">Reference proteome</keyword>
<reference evidence="2" key="1">
    <citation type="journal article" date="2020" name="Stud. Mycol.">
        <title>101 Dothideomycetes genomes: a test case for predicting lifestyles and emergence of pathogens.</title>
        <authorList>
            <person name="Haridas S."/>
            <person name="Albert R."/>
            <person name="Binder M."/>
            <person name="Bloem J."/>
            <person name="Labutti K."/>
            <person name="Salamov A."/>
            <person name="Andreopoulos B."/>
            <person name="Baker S."/>
            <person name="Barry K."/>
            <person name="Bills G."/>
            <person name="Bluhm B."/>
            <person name="Cannon C."/>
            <person name="Castanera R."/>
            <person name="Culley D."/>
            <person name="Daum C."/>
            <person name="Ezra D."/>
            <person name="Gonzalez J."/>
            <person name="Henrissat B."/>
            <person name="Kuo A."/>
            <person name="Liang C."/>
            <person name="Lipzen A."/>
            <person name="Lutzoni F."/>
            <person name="Magnuson J."/>
            <person name="Mondo S."/>
            <person name="Nolan M."/>
            <person name="Ohm R."/>
            <person name="Pangilinan J."/>
            <person name="Park H.-J."/>
            <person name="Ramirez L."/>
            <person name="Alfaro M."/>
            <person name="Sun H."/>
            <person name="Tritt A."/>
            <person name="Yoshinaga Y."/>
            <person name="Zwiers L.-H."/>
            <person name="Turgeon B."/>
            <person name="Goodwin S."/>
            <person name="Spatafora J."/>
            <person name="Crous P."/>
            <person name="Grigoriev I."/>
        </authorList>
    </citation>
    <scope>NUCLEOTIDE SEQUENCE</scope>
    <source>
        <strain evidence="2">CBS 130266</strain>
    </source>
</reference>
<dbReference type="Proteomes" id="UP000800235">
    <property type="component" value="Unassembled WGS sequence"/>
</dbReference>
<comment type="caution">
    <text evidence="2">The sequence shown here is derived from an EMBL/GenBank/DDBJ whole genome shotgun (WGS) entry which is preliminary data.</text>
</comment>
<dbReference type="InterPro" id="IPR052895">
    <property type="entry name" value="HetReg/Transcr_Mod"/>
</dbReference>
<dbReference type="AlphaFoldDB" id="A0A9P4NN17"/>
<protein>
    <recommendedName>
        <fullName evidence="1">Heterokaryon incompatibility domain-containing protein</fullName>
    </recommendedName>
</protein>
<proteinExistence type="predicted"/>
<feature type="domain" description="Heterokaryon incompatibility" evidence="1">
    <location>
        <begin position="94"/>
        <end position="186"/>
    </location>
</feature>
<accession>A0A9P4NN17</accession>
<gene>
    <name evidence="2" type="ORF">EJ08DRAFT_680618</name>
</gene>
<sequence length="503" mass="57000">MATSTDNFYQYQPISPGKNIRLLRLEPSKDFESSIFCSLVEAPLDSASRLHRYEALSYVWGAKVGDQPILCSGRTTLVTPTISLATSSPKIEDQTSLSERGHQIGLMGRVYRLARKVLVWLGSGDRGAAKLVRHARWLYQSQHLNKLIKKIAAQGLSNPGQRRLSTSYESSLTAHEWFRRIWTFQELLMASKLEVIYGSESVRRDIFVFRMTLNYNLSFDAMNIVNTDAVRETYRIYATDTIGSSSDPLELRILLEMFNNANHCSASDPKDQVYGLYSLLQGLGLSLPEPDYQKSLRQIDEDVTFSAIEASDSLAPIYTFSASLQTNAYPSWAPAWTQYRISGNYWRLGQLESRQFRTNFEPQRSGSQLRIKGVIHRTMRAFGTKVPKVVAPWSPVFDRKYRSMGLEIPKVIELVAWTVTFVQHAQNIGSPSGGQLAWIKVFTAFFKQRVDDEMIPALIRALHLLLGCNLILPEHCEFDEDGFITNDGWPHTNALLSYMDATP</sequence>
<organism evidence="2 3">
    <name type="scientific">Tothia fuscella</name>
    <dbReference type="NCBI Taxonomy" id="1048955"/>
    <lineage>
        <taxon>Eukaryota</taxon>
        <taxon>Fungi</taxon>
        <taxon>Dikarya</taxon>
        <taxon>Ascomycota</taxon>
        <taxon>Pezizomycotina</taxon>
        <taxon>Dothideomycetes</taxon>
        <taxon>Pleosporomycetidae</taxon>
        <taxon>Venturiales</taxon>
        <taxon>Cylindrosympodiaceae</taxon>
        <taxon>Tothia</taxon>
    </lineage>
</organism>
<dbReference type="EMBL" id="MU007055">
    <property type="protein sequence ID" value="KAF2428277.1"/>
    <property type="molecule type" value="Genomic_DNA"/>
</dbReference>